<evidence type="ECO:0000259" key="2">
    <source>
        <dbReference type="Pfam" id="PF01551"/>
    </source>
</evidence>
<feature type="signal peptide" evidence="1">
    <location>
        <begin position="1"/>
        <end position="40"/>
    </location>
</feature>
<dbReference type="EMBL" id="MQUR01000006">
    <property type="protein sequence ID" value="OLZ72366.1"/>
    <property type="molecule type" value="Genomic_DNA"/>
</dbReference>
<dbReference type="InterPro" id="IPR050570">
    <property type="entry name" value="Cell_wall_metabolism_enzyme"/>
</dbReference>
<dbReference type="PANTHER" id="PTHR21666:SF270">
    <property type="entry name" value="MUREIN HYDROLASE ACTIVATOR ENVC"/>
    <property type="match status" value="1"/>
</dbReference>
<evidence type="ECO:0000313" key="4">
    <source>
        <dbReference type="Proteomes" id="UP000187151"/>
    </source>
</evidence>
<feature type="domain" description="M23ase beta-sheet core" evidence="2">
    <location>
        <begin position="66"/>
        <end position="154"/>
    </location>
</feature>
<evidence type="ECO:0000313" key="3">
    <source>
        <dbReference type="EMBL" id="OLZ72366.1"/>
    </source>
</evidence>
<dbReference type="CDD" id="cd12797">
    <property type="entry name" value="M23_peptidase"/>
    <property type="match status" value="1"/>
</dbReference>
<gene>
    <name evidence="3" type="ORF">AVW11_04540</name>
</gene>
<proteinExistence type="predicted"/>
<dbReference type="SUPFAM" id="SSF51261">
    <property type="entry name" value="Duplicated hybrid motif"/>
    <property type="match status" value="1"/>
</dbReference>
<feature type="chain" id="PRO_5045343206" description="M23ase beta-sheet core domain-containing protein" evidence="1">
    <location>
        <begin position="41"/>
        <end position="265"/>
    </location>
</feature>
<evidence type="ECO:0000256" key="1">
    <source>
        <dbReference type="SAM" id="SignalP"/>
    </source>
</evidence>
<dbReference type="Gene3D" id="2.70.70.10">
    <property type="entry name" value="Glucose Permease (Domain IIA)"/>
    <property type="match status" value="1"/>
</dbReference>
<dbReference type="Proteomes" id="UP000187151">
    <property type="component" value="Unassembled WGS sequence"/>
</dbReference>
<protein>
    <recommendedName>
        <fullName evidence="2">M23ase beta-sheet core domain-containing protein</fullName>
    </recommendedName>
</protein>
<name>A0ABX3G8W2_9ACTN</name>
<sequence>MTHRGDSAMRALKRTTSIGMLVATVAAAGLVPLAAGQASAAPPAKAAGYAGSCPTAGTVTQGWHSGHDGVDIANNRGTPIHSTGPGTVIVSGTASGYGQWIRIKHDDGTVTEYGHMYERLVSVNQRVSSGQLIARMGSEGQSTGPHLHFEAHASTASTRGMDPVAYLAQRGVSLPCTPGSGTPGTNFTTWGTSVRVRADARLNAAVVRTLTGPTPVYVQCQKRGDSVTAEGHTNDAWSYIPALGGYVSNIYIDHPAAWLPGVGTC</sequence>
<keyword evidence="1" id="KW-0732">Signal</keyword>
<keyword evidence="4" id="KW-1185">Reference proteome</keyword>
<comment type="caution">
    <text evidence="3">The sequence shown here is derived from an EMBL/GenBank/DDBJ whole genome shotgun (WGS) entry which is preliminary data.</text>
</comment>
<dbReference type="Pfam" id="PF01551">
    <property type="entry name" value="Peptidase_M23"/>
    <property type="match status" value="1"/>
</dbReference>
<accession>A0ABX3G8W2</accession>
<reference evidence="3 4" key="1">
    <citation type="submission" date="2016-01" db="EMBL/GenBank/DDBJ databases">
        <title>Streptomyces amritsarensis strain MTCC 11845 genome sequencing and assembly.</title>
        <authorList>
            <person name="Sharma D."/>
            <person name="Nair G.R."/>
            <person name="Kaur G."/>
            <person name="Manhas R.K."/>
            <person name="Mayilraj S."/>
        </authorList>
    </citation>
    <scope>NUCLEOTIDE SEQUENCE [LARGE SCALE GENOMIC DNA]</scope>
    <source>
        <strain evidence="3 4">MTCC 11845</strain>
    </source>
</reference>
<dbReference type="PANTHER" id="PTHR21666">
    <property type="entry name" value="PEPTIDASE-RELATED"/>
    <property type="match status" value="1"/>
</dbReference>
<organism evidence="3 4">
    <name type="scientific">Streptomyces amritsarensis</name>
    <dbReference type="NCBI Taxonomy" id="681158"/>
    <lineage>
        <taxon>Bacteria</taxon>
        <taxon>Bacillati</taxon>
        <taxon>Actinomycetota</taxon>
        <taxon>Actinomycetes</taxon>
        <taxon>Kitasatosporales</taxon>
        <taxon>Streptomycetaceae</taxon>
        <taxon>Streptomyces</taxon>
    </lineage>
</organism>
<dbReference type="InterPro" id="IPR011055">
    <property type="entry name" value="Dup_hybrid_motif"/>
</dbReference>
<dbReference type="InterPro" id="IPR016047">
    <property type="entry name" value="M23ase_b-sheet_dom"/>
</dbReference>